<dbReference type="AlphaFoldDB" id="A0A0L0F5F4"/>
<proteinExistence type="predicted"/>
<protein>
    <submittedName>
        <fullName evidence="1">Uncharacterized protein</fullName>
    </submittedName>
</protein>
<dbReference type="Proteomes" id="UP000054560">
    <property type="component" value="Unassembled WGS sequence"/>
</dbReference>
<dbReference type="GeneID" id="25916123"/>
<sequence>MYGSTTPYYYKQRIESTLNFNRSSENAVTLAPPIHLEVSSQDNSFDCGVRTLLNLRKVLVNPRQFLDQPVEPTAQNICNERTRIHSFFNFCWNAVKQDRTSMDSGITLEDVAVESDGFNILEEDKSKSSIVDLNQDFKCTRETVDDYISLGADSEARSTTGSEYETDMFLTDGSISIKELYKYDRVKNIRRSTSWSELNETSGWQDNLRVKNSWINLPTGSKSALKERGWRCYHVLSLL</sequence>
<keyword evidence="2" id="KW-1185">Reference proteome</keyword>
<name>A0A0L0F5F4_9EUKA</name>
<dbReference type="RefSeq" id="XP_014145741.1">
    <property type="nucleotide sequence ID" value="XM_014290266.1"/>
</dbReference>
<accession>A0A0L0F5F4</accession>
<organism evidence="1 2">
    <name type="scientific">Sphaeroforma arctica JP610</name>
    <dbReference type="NCBI Taxonomy" id="667725"/>
    <lineage>
        <taxon>Eukaryota</taxon>
        <taxon>Ichthyosporea</taxon>
        <taxon>Ichthyophonida</taxon>
        <taxon>Sphaeroforma</taxon>
    </lineage>
</organism>
<evidence type="ECO:0000313" key="1">
    <source>
        <dbReference type="EMBL" id="KNC71839.1"/>
    </source>
</evidence>
<dbReference type="EMBL" id="KQ248030">
    <property type="protein sequence ID" value="KNC71839.1"/>
    <property type="molecule type" value="Genomic_DNA"/>
</dbReference>
<evidence type="ECO:0000313" key="2">
    <source>
        <dbReference type="Proteomes" id="UP000054560"/>
    </source>
</evidence>
<gene>
    <name evidence="1" type="ORF">SARC_15619</name>
</gene>
<reference evidence="1 2" key="1">
    <citation type="submission" date="2011-02" db="EMBL/GenBank/DDBJ databases">
        <title>The Genome Sequence of Sphaeroforma arctica JP610.</title>
        <authorList>
            <consortium name="The Broad Institute Genome Sequencing Platform"/>
            <person name="Russ C."/>
            <person name="Cuomo C."/>
            <person name="Young S.K."/>
            <person name="Zeng Q."/>
            <person name="Gargeya S."/>
            <person name="Alvarado L."/>
            <person name="Berlin A."/>
            <person name="Chapman S.B."/>
            <person name="Chen Z."/>
            <person name="Freedman E."/>
            <person name="Gellesch M."/>
            <person name="Goldberg J."/>
            <person name="Griggs A."/>
            <person name="Gujja S."/>
            <person name="Heilman E."/>
            <person name="Heiman D."/>
            <person name="Howarth C."/>
            <person name="Mehta T."/>
            <person name="Neiman D."/>
            <person name="Pearson M."/>
            <person name="Roberts A."/>
            <person name="Saif S."/>
            <person name="Shea T."/>
            <person name="Shenoy N."/>
            <person name="Sisk P."/>
            <person name="Stolte C."/>
            <person name="Sykes S."/>
            <person name="White J."/>
            <person name="Yandava C."/>
            <person name="Burger G."/>
            <person name="Gray M.W."/>
            <person name="Holland P.W.H."/>
            <person name="King N."/>
            <person name="Lang F.B.F."/>
            <person name="Roger A.J."/>
            <person name="Ruiz-Trillo I."/>
            <person name="Haas B."/>
            <person name="Nusbaum C."/>
            <person name="Birren B."/>
        </authorList>
    </citation>
    <scope>NUCLEOTIDE SEQUENCE [LARGE SCALE GENOMIC DNA]</scope>
    <source>
        <strain evidence="1 2">JP610</strain>
    </source>
</reference>